<keyword evidence="4" id="KW-0540">Nuclease</keyword>
<dbReference type="RefSeq" id="WP_148727816.1">
    <property type="nucleotide sequence ID" value="NZ_CP197398.1"/>
</dbReference>
<protein>
    <submittedName>
        <fullName evidence="4">Type III restriction-modification system endonuclease</fullName>
    </submittedName>
</protein>
<dbReference type="SUPFAM" id="SSF52540">
    <property type="entry name" value="P-loop containing nucleoside triphosphate hydrolases"/>
    <property type="match status" value="2"/>
</dbReference>
<name>A0A5D3EVY5_9BACE</name>
<dbReference type="GO" id="GO:0015668">
    <property type="term" value="F:type III site-specific deoxyribonuclease activity"/>
    <property type="evidence" value="ECO:0007669"/>
    <property type="project" value="InterPro"/>
</dbReference>
<evidence type="ECO:0000259" key="3">
    <source>
        <dbReference type="Pfam" id="PF19778"/>
    </source>
</evidence>
<proteinExistence type="predicted"/>
<dbReference type="Pfam" id="PF04851">
    <property type="entry name" value="ResIII"/>
    <property type="match status" value="1"/>
</dbReference>
<keyword evidence="1" id="KW-0175">Coiled coil</keyword>
<reference evidence="4 5" key="1">
    <citation type="submission" date="2019-07" db="EMBL/GenBank/DDBJ databases">
        <title>Draft Genome Sequences of Bacteroides pyogenes Strains Isolated from the Uterus Holstein Dairy Cows with Metritis.</title>
        <authorList>
            <person name="Cunha F."/>
            <person name="Galvao K.N."/>
            <person name="Jeon S.J."/>
            <person name="Jeong K.C."/>
        </authorList>
    </citation>
    <scope>NUCLEOTIDE SEQUENCE [LARGE SCALE GENOMIC DNA]</scope>
    <source>
        <strain evidence="4 5">KG-31</strain>
    </source>
</reference>
<feature type="domain" description="Helicase/UvrB N-terminal" evidence="2">
    <location>
        <begin position="10"/>
        <end position="257"/>
    </location>
</feature>
<keyword evidence="4" id="KW-0255">Endonuclease</keyword>
<evidence type="ECO:0000256" key="1">
    <source>
        <dbReference type="SAM" id="Coils"/>
    </source>
</evidence>
<keyword evidence="4" id="KW-0378">Hydrolase</keyword>
<evidence type="ECO:0000313" key="4">
    <source>
        <dbReference type="EMBL" id="TYK32250.1"/>
    </source>
</evidence>
<sequence length="995" mass="113151">MELILQSSLPHQQKAVDAIADVFKDTWIKSPVNYYSNPEITIFRDGVGNNIRHVQGINKIPSEYGGYTHEPTCLNLDIKMETGTGKTYVYVQTMYELHKRYGINKFIVAVPTLPIKAGARQFMGEEYVKRHFRDVCGYDAEIDLLTLEPPKKKKKGRQYFPTAVSEFVKGSCQDTKKIYVFLVNMQLLKDAKNYILSRDDYGSVVEGFYRPYNALKATRPFVIIDEPHKFSREQKAFGIIQTEIAPQCIIRFGATFPETTIGKGKNKKTIKDYQNLLYDLNACQSFNQGLIKGVAKEHFEPTSQKNEKIKLQSVTKNDSVTFQYKQADAPTRSFQLHVGDSLSQIADELTGLTIQTIDKNSIELSNGQIKTVGEEMDVDVFMSSYQEQMIRLALERHFETERHNFSGRTFKIKTLALFFIDDITSYRKSEDGKKPYILEAFERLLKEKLKDTIGKLSEQENEYREYLEASLKNIRACHAGYFAQDNSSSDESIAEEVNDILNGKKQLLSFVDKDGNPMLRRFLFSKWTLKEGWDNPNVFTIAKLRSSGSDISKLQEVGRGLRLPVDECGNRISNEEFTLNYIVDFTEADFAKKLVEQINSEIPESVALSFPIIQQVASMMGTDANLLFAELLTMKYIDGNFNIIPENKSEFFDQYPLFKSGLESGKVRDRNSKTNHPVKIRKARFEELRELWETLNQRYTIWYEPDLNIEIDKALDAMLETGNIFTDRVISSRRDIVVSDGEHMSSTSNSGVQYTINQALPYGVFLKRVSDATNISFKKIHRAICRYTKKSGKIKDSHFNEQAISTLVQSFTDWKIETLQGRFKYKKTDGSAGATALTYADGSVREEIAQGRIGVKMKEGDAADKYLYDSKAYDSPLELDNIESNIDGGLSGIAEIIVYGKIPRSSIAIPTIAGGTYSPDFMYVVKKANGEKVLNIVVETKDVENKSTLRGIEAAKIKCAEIFFKNLSAQGYNVHFRTQLNNKKMIQLVKEIVNL</sequence>
<evidence type="ECO:0000259" key="2">
    <source>
        <dbReference type="Pfam" id="PF04851"/>
    </source>
</evidence>
<gene>
    <name evidence="4" type="ORF">FNJ60_13010</name>
</gene>
<dbReference type="InterPro" id="IPR006935">
    <property type="entry name" value="Helicase/UvrB_N"/>
</dbReference>
<dbReference type="AlphaFoldDB" id="A0A5D3EVY5"/>
<dbReference type="Proteomes" id="UP000324383">
    <property type="component" value="Unassembled WGS sequence"/>
</dbReference>
<dbReference type="Pfam" id="PF19778">
    <property type="entry name" value="RE_endonuc"/>
    <property type="match status" value="1"/>
</dbReference>
<evidence type="ECO:0000313" key="5">
    <source>
        <dbReference type="Proteomes" id="UP000324383"/>
    </source>
</evidence>
<dbReference type="GO" id="GO:0005524">
    <property type="term" value="F:ATP binding"/>
    <property type="evidence" value="ECO:0007669"/>
    <property type="project" value="InterPro"/>
</dbReference>
<dbReference type="NCBIfam" id="NF012027">
    <property type="entry name" value="PRK15483.1"/>
    <property type="match status" value="1"/>
</dbReference>
<dbReference type="GO" id="GO:0003677">
    <property type="term" value="F:DNA binding"/>
    <property type="evidence" value="ECO:0007669"/>
    <property type="project" value="InterPro"/>
</dbReference>
<dbReference type="InterPro" id="IPR027417">
    <property type="entry name" value="P-loop_NTPase"/>
</dbReference>
<dbReference type="InterPro" id="IPR045572">
    <property type="entry name" value="RE_endonuc_C"/>
</dbReference>
<dbReference type="EMBL" id="VKLW01000035">
    <property type="protein sequence ID" value="TYK32250.1"/>
    <property type="molecule type" value="Genomic_DNA"/>
</dbReference>
<comment type="caution">
    <text evidence="4">The sequence shown here is derived from an EMBL/GenBank/DDBJ whole genome shotgun (WGS) entry which is preliminary data.</text>
</comment>
<accession>A0A5D3EVY5</accession>
<dbReference type="Gene3D" id="3.40.50.300">
    <property type="entry name" value="P-loop containing nucleotide triphosphate hydrolases"/>
    <property type="match status" value="2"/>
</dbReference>
<organism evidence="4 5">
    <name type="scientific">Bacteroides pyogenes</name>
    <dbReference type="NCBI Taxonomy" id="310300"/>
    <lineage>
        <taxon>Bacteria</taxon>
        <taxon>Pseudomonadati</taxon>
        <taxon>Bacteroidota</taxon>
        <taxon>Bacteroidia</taxon>
        <taxon>Bacteroidales</taxon>
        <taxon>Bacteroidaceae</taxon>
        <taxon>Bacteroides</taxon>
    </lineage>
</organism>
<keyword evidence="5" id="KW-1185">Reference proteome</keyword>
<feature type="domain" description="Type III restriction enzyme C-terminal endonuclease" evidence="3">
    <location>
        <begin position="865"/>
        <end position="980"/>
    </location>
</feature>
<feature type="coiled-coil region" evidence="1">
    <location>
        <begin position="442"/>
        <end position="469"/>
    </location>
</feature>